<gene>
    <name evidence="1" type="ORF">GCM10007390_30530</name>
</gene>
<evidence type="ECO:0000313" key="1">
    <source>
        <dbReference type="EMBL" id="GHB74775.1"/>
    </source>
</evidence>
<name>A0A8J3DAF6_9BACT</name>
<sequence>MLKKGNLWATLTFRRFLTKNAVTVSFLFRRKKDRNAADAFFSPDPFRLKAIAPIGHPKYEDMNCPKARMIYFPSQTTR</sequence>
<comment type="caution">
    <text evidence="1">The sequence shown here is derived from an EMBL/GenBank/DDBJ whole genome shotgun (WGS) entry which is preliminary data.</text>
</comment>
<evidence type="ECO:0000313" key="2">
    <source>
        <dbReference type="Proteomes" id="UP000598271"/>
    </source>
</evidence>
<dbReference type="Proteomes" id="UP000598271">
    <property type="component" value="Unassembled WGS sequence"/>
</dbReference>
<proteinExistence type="predicted"/>
<dbReference type="AlphaFoldDB" id="A0A8J3DAF6"/>
<protein>
    <submittedName>
        <fullName evidence="1">Uncharacterized protein</fullName>
    </submittedName>
</protein>
<accession>A0A8J3DAF6</accession>
<dbReference type="EMBL" id="BMXF01000003">
    <property type="protein sequence ID" value="GHB74775.1"/>
    <property type="molecule type" value="Genomic_DNA"/>
</dbReference>
<organism evidence="1 2">
    <name type="scientific">Persicitalea jodogahamensis</name>
    <dbReference type="NCBI Taxonomy" id="402147"/>
    <lineage>
        <taxon>Bacteria</taxon>
        <taxon>Pseudomonadati</taxon>
        <taxon>Bacteroidota</taxon>
        <taxon>Cytophagia</taxon>
        <taxon>Cytophagales</taxon>
        <taxon>Spirosomataceae</taxon>
        <taxon>Persicitalea</taxon>
    </lineage>
</organism>
<reference evidence="1 2" key="1">
    <citation type="journal article" date="2014" name="Int. J. Syst. Evol. Microbiol.">
        <title>Complete genome sequence of Corynebacterium casei LMG S-19264T (=DSM 44701T), isolated from a smear-ripened cheese.</title>
        <authorList>
            <consortium name="US DOE Joint Genome Institute (JGI-PGF)"/>
            <person name="Walter F."/>
            <person name="Albersmeier A."/>
            <person name="Kalinowski J."/>
            <person name="Ruckert C."/>
        </authorList>
    </citation>
    <scope>NUCLEOTIDE SEQUENCE [LARGE SCALE GENOMIC DNA]</scope>
    <source>
        <strain evidence="1 2">KCTC 12866</strain>
    </source>
</reference>
<keyword evidence="2" id="KW-1185">Reference proteome</keyword>